<dbReference type="Proteomes" id="UP001642360">
    <property type="component" value="Unassembled WGS sequence"/>
</dbReference>
<accession>A0ABC8UVQ7</accession>
<organism evidence="2 3">
    <name type="scientific">Ilex paraguariensis</name>
    <name type="common">yerba mate</name>
    <dbReference type="NCBI Taxonomy" id="185542"/>
    <lineage>
        <taxon>Eukaryota</taxon>
        <taxon>Viridiplantae</taxon>
        <taxon>Streptophyta</taxon>
        <taxon>Embryophyta</taxon>
        <taxon>Tracheophyta</taxon>
        <taxon>Spermatophyta</taxon>
        <taxon>Magnoliopsida</taxon>
        <taxon>eudicotyledons</taxon>
        <taxon>Gunneridae</taxon>
        <taxon>Pentapetalae</taxon>
        <taxon>asterids</taxon>
        <taxon>campanulids</taxon>
        <taxon>Aquifoliales</taxon>
        <taxon>Aquifoliaceae</taxon>
        <taxon>Ilex</taxon>
    </lineage>
</organism>
<reference evidence="2 3" key="1">
    <citation type="submission" date="2024-02" db="EMBL/GenBank/DDBJ databases">
        <authorList>
            <person name="Vignale AGUSTIN F."/>
            <person name="Sosa J E."/>
            <person name="Modenutti C."/>
        </authorList>
    </citation>
    <scope>NUCLEOTIDE SEQUENCE [LARGE SCALE GENOMIC DNA]</scope>
</reference>
<feature type="compositionally biased region" description="Basic and acidic residues" evidence="1">
    <location>
        <begin position="30"/>
        <end position="40"/>
    </location>
</feature>
<dbReference type="PANTHER" id="PTHR33696:SF3">
    <property type="entry name" value="FLZ-TYPE DOMAIN-CONTAINING PROTEIN"/>
    <property type="match status" value="1"/>
</dbReference>
<sequence length="155" mass="17220">MTKMSSNKVHSHGNVPFSWENKPGVSKVGAQDRREDDRKIAVKLPPPPCPPETARAASFHDLQIPLPPCGFQAPLRSSSRKSVKNKDDPFLMAYRECTKSNGKGKLSSRDDVGLGSKKNMSFFSCKRSCSVREDSVIRISQLPISKSQREREMGS</sequence>
<name>A0ABC8UVQ7_9AQUA</name>
<evidence type="ECO:0000313" key="3">
    <source>
        <dbReference type="Proteomes" id="UP001642360"/>
    </source>
</evidence>
<evidence type="ECO:0000313" key="2">
    <source>
        <dbReference type="EMBL" id="CAK9185156.1"/>
    </source>
</evidence>
<gene>
    <name evidence="2" type="ORF">ILEXP_LOCUS55529</name>
</gene>
<comment type="caution">
    <text evidence="2">The sequence shown here is derived from an EMBL/GenBank/DDBJ whole genome shotgun (WGS) entry which is preliminary data.</text>
</comment>
<dbReference type="PANTHER" id="PTHR33696">
    <property type="entry name" value="T22J18.15-RELATED"/>
    <property type="match status" value="1"/>
</dbReference>
<dbReference type="EMBL" id="CAUOFW020009195">
    <property type="protein sequence ID" value="CAK9185156.1"/>
    <property type="molecule type" value="Genomic_DNA"/>
</dbReference>
<evidence type="ECO:0000256" key="1">
    <source>
        <dbReference type="SAM" id="MobiDB-lite"/>
    </source>
</evidence>
<keyword evidence="3" id="KW-1185">Reference proteome</keyword>
<protein>
    <submittedName>
        <fullName evidence="2">Uncharacterized protein</fullName>
    </submittedName>
</protein>
<dbReference type="Pfam" id="PF05097">
    <property type="entry name" value="DUF688"/>
    <property type="match status" value="1"/>
</dbReference>
<dbReference type="InterPro" id="IPR007789">
    <property type="entry name" value="DUF688"/>
</dbReference>
<dbReference type="AlphaFoldDB" id="A0ABC8UVQ7"/>
<proteinExistence type="predicted"/>
<feature type="region of interest" description="Disordered" evidence="1">
    <location>
        <begin position="1"/>
        <end position="55"/>
    </location>
</feature>